<proteinExistence type="predicted"/>
<dbReference type="EMBL" id="AMGX01000022">
    <property type="protein sequence ID" value="EXJ65989.1"/>
    <property type="molecule type" value="Genomic_DNA"/>
</dbReference>
<dbReference type="OrthoDB" id="4158087at2759"/>
<dbReference type="GeneID" id="19195656"/>
<sequence length="210" mass="23676">MPFTFINRNTRNFGRNSEIAAINAHHAYTKHAKRREAIKEAARRRNAELLSYVEASHASMPLLIQQIGGLRDDPFWTLPVENTCDAMTGFDYHFQVLCPLALSLGNYNHAQHQIMRSNVLQTAMYCSSMIALNLTMQRLHMDSTTRLSRAALYHLNNAVAQLRETLQDPVASTSDIVLATIFPMAVVYVWLLRSSPNPASSQGWFVALLT</sequence>
<evidence type="ECO:0008006" key="3">
    <source>
        <dbReference type="Google" id="ProtNLM"/>
    </source>
</evidence>
<dbReference type="Proteomes" id="UP000019471">
    <property type="component" value="Unassembled WGS sequence"/>
</dbReference>
<evidence type="ECO:0000313" key="1">
    <source>
        <dbReference type="EMBL" id="EXJ65989.1"/>
    </source>
</evidence>
<gene>
    <name evidence="1" type="ORF">A1O5_10966</name>
</gene>
<reference evidence="1 2" key="1">
    <citation type="submission" date="2013-03" db="EMBL/GenBank/DDBJ databases">
        <title>The Genome Sequence of Cladophialophora psammophila CBS 110553.</title>
        <authorList>
            <consortium name="The Broad Institute Genomics Platform"/>
            <person name="Cuomo C."/>
            <person name="de Hoog S."/>
            <person name="Gorbushina A."/>
            <person name="Walker B."/>
            <person name="Young S.K."/>
            <person name="Zeng Q."/>
            <person name="Gargeya S."/>
            <person name="Fitzgerald M."/>
            <person name="Haas B."/>
            <person name="Abouelleil A."/>
            <person name="Allen A.W."/>
            <person name="Alvarado L."/>
            <person name="Arachchi H.M."/>
            <person name="Berlin A.M."/>
            <person name="Chapman S.B."/>
            <person name="Gainer-Dewar J."/>
            <person name="Goldberg J."/>
            <person name="Griggs A."/>
            <person name="Gujja S."/>
            <person name="Hansen M."/>
            <person name="Howarth C."/>
            <person name="Imamovic A."/>
            <person name="Ireland A."/>
            <person name="Larimer J."/>
            <person name="McCowan C."/>
            <person name="Murphy C."/>
            <person name="Pearson M."/>
            <person name="Poon T.W."/>
            <person name="Priest M."/>
            <person name="Roberts A."/>
            <person name="Saif S."/>
            <person name="Shea T."/>
            <person name="Sisk P."/>
            <person name="Sykes S."/>
            <person name="Wortman J."/>
            <person name="Nusbaum C."/>
            <person name="Birren B."/>
        </authorList>
    </citation>
    <scope>NUCLEOTIDE SEQUENCE [LARGE SCALE GENOMIC DNA]</scope>
    <source>
        <strain evidence="1 2">CBS 110553</strain>
    </source>
</reference>
<dbReference type="RefSeq" id="XP_007749729.1">
    <property type="nucleotide sequence ID" value="XM_007751539.1"/>
</dbReference>
<dbReference type="HOGENOM" id="CLU_1081849_0_0_1"/>
<evidence type="ECO:0000313" key="2">
    <source>
        <dbReference type="Proteomes" id="UP000019471"/>
    </source>
</evidence>
<organism evidence="1 2">
    <name type="scientific">Cladophialophora psammophila CBS 110553</name>
    <dbReference type="NCBI Taxonomy" id="1182543"/>
    <lineage>
        <taxon>Eukaryota</taxon>
        <taxon>Fungi</taxon>
        <taxon>Dikarya</taxon>
        <taxon>Ascomycota</taxon>
        <taxon>Pezizomycotina</taxon>
        <taxon>Eurotiomycetes</taxon>
        <taxon>Chaetothyriomycetidae</taxon>
        <taxon>Chaetothyriales</taxon>
        <taxon>Herpotrichiellaceae</taxon>
        <taxon>Cladophialophora</taxon>
    </lineage>
</organism>
<accession>W9X6A7</accession>
<keyword evidence="2" id="KW-1185">Reference proteome</keyword>
<protein>
    <recommendedName>
        <fullName evidence="3">Transcription factor domain-containing protein</fullName>
    </recommendedName>
</protein>
<name>W9X6A7_9EURO</name>
<dbReference type="AlphaFoldDB" id="W9X6A7"/>
<comment type="caution">
    <text evidence="1">The sequence shown here is derived from an EMBL/GenBank/DDBJ whole genome shotgun (WGS) entry which is preliminary data.</text>
</comment>